<evidence type="ECO:0000313" key="8">
    <source>
        <dbReference type="Proteomes" id="UP000019116"/>
    </source>
</evidence>
<dbReference type="InterPro" id="IPR056789">
    <property type="entry name" value="LRR_R13L1-DRL21"/>
</dbReference>
<organism evidence="7">
    <name type="scientific">Triticum aestivum</name>
    <name type="common">Wheat</name>
    <dbReference type="NCBI Taxonomy" id="4565"/>
    <lineage>
        <taxon>Eukaryota</taxon>
        <taxon>Viridiplantae</taxon>
        <taxon>Streptophyta</taxon>
        <taxon>Embryophyta</taxon>
        <taxon>Tracheophyta</taxon>
        <taxon>Spermatophyta</taxon>
        <taxon>Magnoliopsida</taxon>
        <taxon>Liliopsida</taxon>
        <taxon>Poales</taxon>
        <taxon>Poaceae</taxon>
        <taxon>BOP clade</taxon>
        <taxon>Pooideae</taxon>
        <taxon>Triticodae</taxon>
        <taxon>Triticeae</taxon>
        <taxon>Triticinae</taxon>
        <taxon>Triticum</taxon>
    </lineage>
</organism>
<dbReference type="OrthoDB" id="636754at2759"/>
<dbReference type="FunFam" id="1.10.10.10:FF:000322">
    <property type="entry name" value="Probable disease resistance protein At1g63360"/>
    <property type="match status" value="1"/>
</dbReference>
<dbReference type="GO" id="GO:0042742">
    <property type="term" value="P:defense response to bacterium"/>
    <property type="evidence" value="ECO:0007669"/>
    <property type="project" value="UniProtKB-ARBA"/>
</dbReference>
<dbReference type="InterPro" id="IPR042197">
    <property type="entry name" value="Apaf_helical"/>
</dbReference>
<dbReference type="Gene3D" id="1.10.8.430">
    <property type="entry name" value="Helical domain of apoptotic protease-activating factors"/>
    <property type="match status" value="1"/>
</dbReference>
<dbReference type="InterPro" id="IPR044974">
    <property type="entry name" value="Disease_R_plants"/>
</dbReference>
<dbReference type="GO" id="GO:0002758">
    <property type="term" value="P:innate immune response-activating signaling pathway"/>
    <property type="evidence" value="ECO:0007669"/>
    <property type="project" value="UniProtKB-ARBA"/>
</dbReference>
<dbReference type="Gene3D" id="3.80.10.10">
    <property type="entry name" value="Ribonuclease Inhibitor"/>
    <property type="match status" value="2"/>
</dbReference>
<proteinExistence type="predicted"/>
<dbReference type="AlphaFoldDB" id="A0A3B6BXW6"/>
<evidence type="ECO:0000313" key="7">
    <source>
        <dbReference type="EnsemblPlants" id="TraesCS2B02G045700.1.cds1"/>
    </source>
</evidence>
<dbReference type="Gramene" id="TraesROB_scaffold_069886_01G000200.1">
    <property type="protein sequence ID" value="TraesROB_scaffold_069886_01G000200.1"/>
    <property type="gene ID" value="TraesROB_scaffold_069886_01G000200"/>
</dbReference>
<dbReference type="SUPFAM" id="SSF52058">
    <property type="entry name" value="L domain-like"/>
    <property type="match status" value="2"/>
</dbReference>
<feature type="domain" description="NB-ARC" evidence="4">
    <location>
        <begin position="283"/>
        <end position="454"/>
    </location>
</feature>
<dbReference type="Gramene" id="TraesCLE_scaffold_085083_01G000100.1">
    <property type="protein sequence ID" value="TraesCLE_scaffold_085083_01G000100.1"/>
    <property type="gene ID" value="TraesCLE_scaffold_085083_01G000100"/>
</dbReference>
<dbReference type="Gramene" id="TraesWEE_scaffold_063505_01G000100.1">
    <property type="protein sequence ID" value="TraesWEE_scaffold_063505_01G000100.1"/>
    <property type="gene ID" value="TraesWEE_scaffold_063505_01G000100"/>
</dbReference>
<protein>
    <submittedName>
        <fullName evidence="7">Uncharacterized protein</fullName>
    </submittedName>
</protein>
<dbReference type="Gramene" id="TraesKAR2B01G0022110.2">
    <property type="protein sequence ID" value="cds.TraesKAR2B01G0022110.2"/>
    <property type="gene ID" value="TraesKAR2B01G0022110"/>
</dbReference>
<dbReference type="PRINTS" id="PR00364">
    <property type="entry name" value="DISEASERSIST"/>
</dbReference>
<dbReference type="Gramene" id="TraesCS2B03G0094000.1">
    <property type="protein sequence ID" value="TraesCS2B03G0094000.1.CDS1"/>
    <property type="gene ID" value="TraesCS2B03G0094000"/>
</dbReference>
<dbReference type="PaxDb" id="4565-Traes_2BS_1D4629397.2"/>
<name>A0A3B6BXW6_WHEAT</name>
<dbReference type="Proteomes" id="UP000019116">
    <property type="component" value="Chromosome 2B"/>
</dbReference>
<dbReference type="EnsemblPlants" id="TraesCS2B02G045700.1">
    <property type="protein sequence ID" value="TraesCS2B02G045700.1.cds1"/>
    <property type="gene ID" value="TraesCS2B02G045700"/>
</dbReference>
<feature type="domain" description="Disease resistance protein winged helix" evidence="5">
    <location>
        <begin position="534"/>
        <end position="604"/>
    </location>
</feature>
<evidence type="ECO:0000256" key="2">
    <source>
        <dbReference type="ARBA" id="ARBA00022821"/>
    </source>
</evidence>
<keyword evidence="2" id="KW-0611">Plant defense</keyword>
<dbReference type="InterPro" id="IPR036388">
    <property type="entry name" value="WH-like_DNA-bd_sf"/>
</dbReference>
<feature type="domain" description="R13L1/DRL21-like LRR repeat region" evidence="6">
    <location>
        <begin position="790"/>
        <end position="913"/>
    </location>
</feature>
<dbReference type="OMA" id="MNIMEIA"/>
<dbReference type="Gramene" id="TraesKAR2B01G0022110.1">
    <property type="protein sequence ID" value="cds.TraesKAR2B01G0022110.1"/>
    <property type="gene ID" value="TraesKAR2B01G0022110"/>
</dbReference>
<reference evidence="7" key="1">
    <citation type="submission" date="2018-08" db="EMBL/GenBank/DDBJ databases">
        <authorList>
            <person name="Rossello M."/>
        </authorList>
    </citation>
    <scope>NUCLEOTIDE SEQUENCE [LARGE SCALE GENOMIC DNA]</scope>
    <source>
        <strain evidence="7">cv. Chinese Spring</strain>
    </source>
</reference>
<dbReference type="SUPFAM" id="SSF52540">
    <property type="entry name" value="P-loop containing nucleoside triphosphate hydrolases"/>
    <property type="match status" value="1"/>
</dbReference>
<dbReference type="Gene3D" id="1.10.10.10">
    <property type="entry name" value="Winged helix-like DNA-binding domain superfamily/Winged helix DNA-binding domain"/>
    <property type="match status" value="1"/>
</dbReference>
<feature type="region of interest" description="Disordered" evidence="3">
    <location>
        <begin position="47"/>
        <end position="75"/>
    </location>
</feature>
<dbReference type="Pfam" id="PF25019">
    <property type="entry name" value="LRR_R13L1-DRL21"/>
    <property type="match status" value="1"/>
</dbReference>
<dbReference type="Gene3D" id="3.40.50.300">
    <property type="entry name" value="P-loop containing nucleotide triphosphate hydrolases"/>
    <property type="match status" value="1"/>
</dbReference>
<dbReference type="InterPro" id="IPR027417">
    <property type="entry name" value="P-loop_NTPase"/>
</dbReference>
<keyword evidence="1" id="KW-0677">Repeat</keyword>
<dbReference type="Pfam" id="PF23559">
    <property type="entry name" value="WHD_DRP"/>
    <property type="match status" value="1"/>
</dbReference>
<dbReference type="InterPro" id="IPR058922">
    <property type="entry name" value="WHD_DRP"/>
</dbReference>
<dbReference type="InterPro" id="IPR002182">
    <property type="entry name" value="NB-ARC"/>
</dbReference>
<sequence length="1210" mass="134698">MAQRVFVYVKKKSLGRHKQVVDTLTQVVGSCSPLTWTVSPSGFEKISSVHTADPPPNIRPERRRTHAQTKQAARTKPMEVLACSGGLDPVRLAEAPQLLRSASRAMKELAADIQSCDGTHRKWTPRSTRCGWKAGAPDLEALEAHLLQIWGISAATEPRRAQDKALALQARDVVYLIQNLQDMIHYHRFHSSNPPRLLSHHQSKPLPALTWCGFNCLPFGIVASKPPIKVVHEETLKIGNMLDKAAGGSSFNSLPPAMPPPRRRMPDSGRGVLQAGLFVGRHKEKGDIVQMLIQPCAKPVISLVGAGGIGKTTLAQMVFNDATVRDHFDVKCWVSVSCSSNKMELVVADILRSLKPAWDDKMVDFQTLQSELRRALTSKRYLIVLDDVWNSMDEIWLDMLAPLQSADIGSRIIAIHRIETVPRNLTASSQLYAVNPLNSDDCWALLKEHAFPSDSGDVYPDLHPIGKQIAAKINGSPLAAKLVGGLLGDTRSKIHWTNIMETGLQDDNAVSSVLRLSYKYLPVHLKRCFAYCSLFPEDYKFDPAHLSRLWIAEGFVQPQDMADKRMEDIAREYFDQLLSCSFFQEIKLGPKTYYLVHGLLHDLAKSVAAEDCFRIDDGMNCDIPSTVRHLSVTMNSLPGLTSFCSLEELRTLLIRPSLPSNPSCSQEDFAVNLISILEKSKQLRVLDLSCLNSEELPHCIDDLLHLRYLSIHGSVQRLPESIGKLLHLQVLCFTGKCSFDKLPESVTMLVNLRHLLVETKCTAGLAGIGRLANLQGSLEFHVEKREGHKLEELRNINGLRGLLKIEGLENVSSCEEACKAELSKKTHLNSLNFEWSSASRNNPPPADAKVLEGLQPHQDIKVLHIRRYCGAKAPSWLQSLQQVRSLHLINCRSLGSLPPLGNLGSLTYLHMKELCAVDRIGHEFYGNSDVAFPSLSVLEFDDFPKLCEWARIEDKNSFPCLKRLIIVDCPELVKIPSFPATTREVTIERTSFMPYMRLAPFSSSSEKLQLDVCTTSVHFNGLLHKQHVEAVVALNISGAEQVGVAEEIGSLVSLQRLQLSRCNFTEQNFSNFLQALPCLSSLEMIDLPNITSLPPSETLRCSTMLTELSIRNCQFLHSLSSLQFFDSLKFLVIERCPKVTAASFPSNFSSLKVLRISYCSELQSLPECGLPSSLETLHVIGCHPELSRQSRNMKGHCSEKIALVPSVLIQ</sequence>
<evidence type="ECO:0000256" key="3">
    <source>
        <dbReference type="SAM" id="MobiDB-lite"/>
    </source>
</evidence>
<dbReference type="GO" id="GO:0009626">
    <property type="term" value="P:plant-type hypersensitive response"/>
    <property type="evidence" value="ECO:0007669"/>
    <property type="project" value="UniProtKB-ARBA"/>
</dbReference>
<dbReference type="PANTHER" id="PTHR23155">
    <property type="entry name" value="DISEASE RESISTANCE PROTEIN RP"/>
    <property type="match status" value="1"/>
</dbReference>
<evidence type="ECO:0000259" key="6">
    <source>
        <dbReference type="Pfam" id="PF25019"/>
    </source>
</evidence>
<evidence type="ECO:0000259" key="4">
    <source>
        <dbReference type="Pfam" id="PF00931"/>
    </source>
</evidence>
<keyword evidence="8" id="KW-1185">Reference proteome</keyword>
<dbReference type="GO" id="GO:0043531">
    <property type="term" value="F:ADP binding"/>
    <property type="evidence" value="ECO:0007669"/>
    <property type="project" value="InterPro"/>
</dbReference>
<reference evidence="7" key="2">
    <citation type="submission" date="2018-10" db="UniProtKB">
        <authorList>
            <consortium name="EnsemblPlants"/>
        </authorList>
    </citation>
    <scope>IDENTIFICATION</scope>
</reference>
<dbReference type="SMR" id="A0A3B6BXW6"/>
<evidence type="ECO:0000256" key="1">
    <source>
        <dbReference type="ARBA" id="ARBA00022737"/>
    </source>
</evidence>
<evidence type="ECO:0000259" key="5">
    <source>
        <dbReference type="Pfam" id="PF23559"/>
    </source>
</evidence>
<accession>A0A3B6BXW6</accession>
<dbReference type="Pfam" id="PF00931">
    <property type="entry name" value="NB-ARC"/>
    <property type="match status" value="1"/>
</dbReference>
<dbReference type="InterPro" id="IPR032675">
    <property type="entry name" value="LRR_dom_sf"/>
</dbReference>
<dbReference type="PANTHER" id="PTHR23155:SF1176">
    <property type="entry name" value="OS04G0111900 PROTEIN"/>
    <property type="match status" value="1"/>
</dbReference>
<dbReference type="Gramene" id="TraesCS2B02G045700.1">
    <property type="protein sequence ID" value="TraesCS2B02G045700.1.cds1"/>
    <property type="gene ID" value="TraesCS2B02G045700"/>
</dbReference>